<protein>
    <submittedName>
        <fullName evidence="1">Uncharacterized protein</fullName>
    </submittedName>
</protein>
<dbReference type="AlphaFoldDB" id="A0AA87YS02"/>
<proteinExistence type="predicted"/>
<dbReference type="EMBL" id="BTGU01005155">
    <property type="protein sequence ID" value="GMN20402.1"/>
    <property type="molecule type" value="Genomic_DNA"/>
</dbReference>
<comment type="caution">
    <text evidence="1">The sequence shown here is derived from an EMBL/GenBank/DDBJ whole genome shotgun (WGS) entry which is preliminary data.</text>
</comment>
<name>A0AA87YS02_FICCA</name>
<sequence length="149" mass="17028">MSSSNVRSSDFHVTELIAKAEKLITSDDPMLSCPFTEDFAKRQVMGNCIRRSKETWEVVLFEDGLNDMIVKVILNTTVKLSGKASAVKCLKMLLLEDISAEEKSLMRRGQVEKEACRKWRKKRARMKQLIEDAEDSKGIPRTILPIQMH</sequence>
<accession>A0AA87YS02</accession>
<evidence type="ECO:0000313" key="2">
    <source>
        <dbReference type="Proteomes" id="UP001187192"/>
    </source>
</evidence>
<gene>
    <name evidence="1" type="ORF">TIFTF001_047091</name>
</gene>
<keyword evidence="2" id="KW-1185">Reference proteome</keyword>
<reference evidence="1" key="1">
    <citation type="submission" date="2023-07" db="EMBL/GenBank/DDBJ databases">
        <title>draft genome sequence of fig (Ficus carica).</title>
        <authorList>
            <person name="Takahashi T."/>
            <person name="Nishimura K."/>
        </authorList>
    </citation>
    <scope>NUCLEOTIDE SEQUENCE</scope>
</reference>
<organism evidence="1 2">
    <name type="scientific">Ficus carica</name>
    <name type="common">Common fig</name>
    <dbReference type="NCBI Taxonomy" id="3494"/>
    <lineage>
        <taxon>Eukaryota</taxon>
        <taxon>Viridiplantae</taxon>
        <taxon>Streptophyta</taxon>
        <taxon>Embryophyta</taxon>
        <taxon>Tracheophyta</taxon>
        <taxon>Spermatophyta</taxon>
        <taxon>Magnoliopsida</taxon>
        <taxon>eudicotyledons</taxon>
        <taxon>Gunneridae</taxon>
        <taxon>Pentapetalae</taxon>
        <taxon>rosids</taxon>
        <taxon>fabids</taxon>
        <taxon>Rosales</taxon>
        <taxon>Moraceae</taxon>
        <taxon>Ficeae</taxon>
        <taxon>Ficus</taxon>
    </lineage>
</organism>
<dbReference type="Proteomes" id="UP001187192">
    <property type="component" value="Unassembled WGS sequence"/>
</dbReference>
<evidence type="ECO:0000313" key="1">
    <source>
        <dbReference type="EMBL" id="GMN20402.1"/>
    </source>
</evidence>